<dbReference type="GO" id="GO:0006006">
    <property type="term" value="P:glucose metabolic process"/>
    <property type="evidence" value="ECO:0007669"/>
    <property type="project" value="InterPro"/>
</dbReference>
<accession>A0A562MVQ1</accession>
<dbReference type="NCBIfam" id="NF006139">
    <property type="entry name" value="PRK08289.1"/>
    <property type="match status" value="1"/>
</dbReference>
<dbReference type="GO" id="GO:0051287">
    <property type="term" value="F:NAD binding"/>
    <property type="evidence" value="ECO:0007669"/>
    <property type="project" value="InterPro"/>
</dbReference>
<dbReference type="RefSeq" id="WP_244294331.1">
    <property type="nucleotide sequence ID" value="NZ_JBPFPU010000003.1"/>
</dbReference>
<evidence type="ECO:0000256" key="1">
    <source>
        <dbReference type="ARBA" id="ARBA00007406"/>
    </source>
</evidence>
<comment type="caution">
    <text evidence="6">The sequence shown here is derived from an EMBL/GenBank/DDBJ whole genome shotgun (WGS) entry which is preliminary data.</text>
</comment>
<dbReference type="Proteomes" id="UP000315908">
    <property type="component" value="Unassembled WGS sequence"/>
</dbReference>
<dbReference type="Gene3D" id="3.30.360.10">
    <property type="entry name" value="Dihydrodipicolinate Reductase, domain 2"/>
    <property type="match status" value="1"/>
</dbReference>
<dbReference type="PRINTS" id="PR00078">
    <property type="entry name" value="G3PDHDRGNASE"/>
</dbReference>
<dbReference type="PROSITE" id="PS00071">
    <property type="entry name" value="GAPDH"/>
    <property type="match status" value="1"/>
</dbReference>
<organism evidence="6 7">
    <name type="scientific">Sphingobacterium siyangense</name>
    <dbReference type="NCBI Taxonomy" id="459529"/>
    <lineage>
        <taxon>Bacteria</taxon>
        <taxon>Pseudomonadati</taxon>
        <taxon>Bacteroidota</taxon>
        <taxon>Sphingobacteriia</taxon>
        <taxon>Sphingobacteriales</taxon>
        <taxon>Sphingobacteriaceae</taxon>
        <taxon>Sphingobacterium</taxon>
    </lineage>
</organism>
<evidence type="ECO:0000259" key="5">
    <source>
        <dbReference type="SMART" id="SM00846"/>
    </source>
</evidence>
<proteinExistence type="inferred from homology"/>
<dbReference type="PANTHER" id="PTHR43454:SF1">
    <property type="entry name" value="GLYCERALDEHYDE 3-PHOSPHATE DEHYDROGENASE NAD(P) BINDING DOMAIN-CONTAINING PROTEIN"/>
    <property type="match status" value="1"/>
</dbReference>
<name>A0A562MVQ1_9SPHI</name>
<evidence type="ECO:0000256" key="4">
    <source>
        <dbReference type="RuleBase" id="RU361160"/>
    </source>
</evidence>
<dbReference type="CDD" id="cd05214">
    <property type="entry name" value="GAPDH_I_N"/>
    <property type="match status" value="1"/>
</dbReference>
<dbReference type="GO" id="GO:0016620">
    <property type="term" value="F:oxidoreductase activity, acting on the aldehyde or oxo group of donors, NAD or NADP as acceptor"/>
    <property type="evidence" value="ECO:0007669"/>
    <property type="project" value="InterPro"/>
</dbReference>
<dbReference type="InterPro" id="IPR020829">
    <property type="entry name" value="GlycerAld_3-P_DH_cat"/>
</dbReference>
<dbReference type="Gene3D" id="3.40.50.720">
    <property type="entry name" value="NAD(P)-binding Rossmann-like Domain"/>
    <property type="match status" value="1"/>
</dbReference>
<comment type="similarity">
    <text evidence="1 3">Belongs to the glyceraldehyde-3-phosphate dehydrogenase family.</text>
</comment>
<dbReference type="SUPFAM" id="SSF51735">
    <property type="entry name" value="NAD(P)-binding Rossmann-fold domains"/>
    <property type="match status" value="1"/>
</dbReference>
<dbReference type="Pfam" id="PF00044">
    <property type="entry name" value="Gp_dh_N"/>
    <property type="match status" value="1"/>
</dbReference>
<evidence type="ECO:0000256" key="2">
    <source>
        <dbReference type="ARBA" id="ARBA00023002"/>
    </source>
</evidence>
<sequence length="483" mass="53522">MMSHKPSFDLEIKSYREQQNAAVSLIQIVSNLWYNHAIELVFFRNQLIDVKSSSILNLIKESVLLTDEPFNIFDTLHVAQVLEKLTLSPARIDIGKLTLQVKKQTIENNDLPSFITNELKDINQQAELKPRDVVLYGFGRIGRLLARELMHKAGAGQQLRLRAIVTRDANDSKSILKRATLLKTDSIHGAFEGDVQVDIPNQALIINGITVHLISAKQPEDIDYTYYGIQHALVVDNTGAFRDEQELSRHLKSRGAAQVLLTAPGKGVPNIVYAVNENDIDVEQHAIFSAASCTTNAISPILAVLENRIGIEKGHIETIHSYTNDQNLVDNMHKKSRRGRAAALNMVITETGAGTAVSKVLPSLKGKLTSNAIRVPVPNGSLAILNLEIKSKTTVEEINALLKEASLQGDLVEQIKFSKDNELVSSDIIGSTAAAIVDAPATIVSSDGRNVILYVWYDNEYGYSHQVMRLSRHITGVRRYTYY</sequence>
<dbReference type="PANTHER" id="PTHR43454">
    <property type="entry name" value="GLYCERALDEHYDE-3-PHOSPHATE DEHYDROGENASE"/>
    <property type="match status" value="1"/>
</dbReference>
<evidence type="ECO:0000313" key="7">
    <source>
        <dbReference type="Proteomes" id="UP000315908"/>
    </source>
</evidence>
<evidence type="ECO:0000256" key="3">
    <source>
        <dbReference type="RuleBase" id="RU000397"/>
    </source>
</evidence>
<dbReference type="InterPro" id="IPR020828">
    <property type="entry name" value="GlycerAld_3-P_DH_NAD(P)-bd"/>
</dbReference>
<dbReference type="FunFam" id="3.30.360.10:FF:000002">
    <property type="entry name" value="Glyceraldehyde-3-phosphate dehydrogenase"/>
    <property type="match status" value="1"/>
</dbReference>
<dbReference type="InterPro" id="IPR020830">
    <property type="entry name" value="GlycerAld_3-P_DH_AS"/>
</dbReference>
<dbReference type="GO" id="GO:0050661">
    <property type="term" value="F:NADP binding"/>
    <property type="evidence" value="ECO:0007669"/>
    <property type="project" value="InterPro"/>
</dbReference>
<dbReference type="InterPro" id="IPR020831">
    <property type="entry name" value="GlycerAld/Erythrose_P_DH"/>
</dbReference>
<evidence type="ECO:0000313" key="6">
    <source>
        <dbReference type="EMBL" id="TWI23995.1"/>
    </source>
</evidence>
<dbReference type="SUPFAM" id="SSF55347">
    <property type="entry name" value="Glyceraldehyde-3-phosphate dehydrogenase-like, C-terminal domain"/>
    <property type="match status" value="1"/>
</dbReference>
<gene>
    <name evidence="6" type="ORF">IQ31_01013</name>
</gene>
<keyword evidence="2 4" id="KW-0560">Oxidoreductase</keyword>
<dbReference type="InterPro" id="IPR006424">
    <property type="entry name" value="Glyceraldehyde-3-P_DH_1"/>
</dbReference>
<dbReference type="NCBIfam" id="TIGR01534">
    <property type="entry name" value="GAPDH-I"/>
    <property type="match status" value="1"/>
</dbReference>
<dbReference type="CDD" id="cd18126">
    <property type="entry name" value="GAPDH_I_C"/>
    <property type="match status" value="1"/>
</dbReference>
<protein>
    <recommendedName>
        <fullName evidence="4">Glyceraldehyde-3-phosphate dehydrogenase</fullName>
        <ecNumber evidence="4">1.2.1.-</ecNumber>
    </recommendedName>
</protein>
<dbReference type="EC" id="1.2.1.-" evidence="4"/>
<dbReference type="InterPro" id="IPR036291">
    <property type="entry name" value="NAD(P)-bd_dom_sf"/>
</dbReference>
<reference evidence="6 7" key="1">
    <citation type="journal article" date="2015" name="Stand. Genomic Sci.">
        <title>Genomic Encyclopedia of Bacterial and Archaeal Type Strains, Phase III: the genomes of soil and plant-associated and newly described type strains.</title>
        <authorList>
            <person name="Whitman W.B."/>
            <person name="Woyke T."/>
            <person name="Klenk H.P."/>
            <person name="Zhou Y."/>
            <person name="Lilburn T.G."/>
            <person name="Beck B.J."/>
            <person name="De Vos P."/>
            <person name="Vandamme P."/>
            <person name="Eisen J.A."/>
            <person name="Garrity G."/>
            <person name="Hugenholtz P."/>
            <person name="Kyrpides N.C."/>
        </authorList>
    </citation>
    <scope>NUCLEOTIDE SEQUENCE [LARGE SCALE GENOMIC DNA]</scope>
    <source>
        <strain evidence="6 7">CGMCC 1.6855</strain>
    </source>
</reference>
<dbReference type="SMART" id="SM00846">
    <property type="entry name" value="Gp_dh_N"/>
    <property type="match status" value="1"/>
</dbReference>
<dbReference type="AlphaFoldDB" id="A0A562MVQ1"/>
<dbReference type="EMBL" id="VLKR01000003">
    <property type="protein sequence ID" value="TWI23995.1"/>
    <property type="molecule type" value="Genomic_DNA"/>
</dbReference>
<feature type="domain" description="Glyceraldehyde 3-phosphate dehydrogenase NAD(P) binding" evidence="5">
    <location>
        <begin position="131"/>
        <end position="293"/>
    </location>
</feature>
<dbReference type="Pfam" id="PF02800">
    <property type="entry name" value="Gp_dh_C"/>
    <property type="match status" value="1"/>
</dbReference>